<evidence type="ECO:0000256" key="1">
    <source>
        <dbReference type="SAM" id="MobiDB-lite"/>
    </source>
</evidence>
<sequence length="80" mass="8706">MKGLNKGEGIEGRGGGGGEEEEEGTGRGTVQMTTARQQQQQPTLGHLTVGVHRQTVHFGRCPFAQPLTYLLTYLDPYSFV</sequence>
<feature type="region of interest" description="Disordered" evidence="1">
    <location>
        <begin position="1"/>
        <end position="45"/>
    </location>
</feature>
<dbReference type="WBParaSite" id="SMUV_0000932401-mRNA-1">
    <property type="protein sequence ID" value="SMUV_0000932401-mRNA-1"/>
    <property type="gene ID" value="SMUV_0000932401"/>
</dbReference>
<evidence type="ECO:0000313" key="3">
    <source>
        <dbReference type="WBParaSite" id="SMUV_0000932401-mRNA-1"/>
    </source>
</evidence>
<dbReference type="AlphaFoldDB" id="A0A0N5AWM0"/>
<accession>A0A0N5AWM0</accession>
<evidence type="ECO:0000313" key="2">
    <source>
        <dbReference type="Proteomes" id="UP000046393"/>
    </source>
</evidence>
<keyword evidence="2" id="KW-1185">Reference proteome</keyword>
<proteinExistence type="predicted"/>
<reference evidence="3" key="1">
    <citation type="submission" date="2017-02" db="UniProtKB">
        <authorList>
            <consortium name="WormBaseParasite"/>
        </authorList>
    </citation>
    <scope>IDENTIFICATION</scope>
</reference>
<protein>
    <submittedName>
        <fullName evidence="3">Uncharacterized protein</fullName>
    </submittedName>
</protein>
<name>A0A0N5AWM0_9BILA</name>
<organism evidence="2 3">
    <name type="scientific">Syphacia muris</name>
    <dbReference type="NCBI Taxonomy" id="451379"/>
    <lineage>
        <taxon>Eukaryota</taxon>
        <taxon>Metazoa</taxon>
        <taxon>Ecdysozoa</taxon>
        <taxon>Nematoda</taxon>
        <taxon>Chromadorea</taxon>
        <taxon>Rhabditida</taxon>
        <taxon>Spirurina</taxon>
        <taxon>Oxyuridomorpha</taxon>
        <taxon>Oxyuroidea</taxon>
        <taxon>Oxyuridae</taxon>
        <taxon>Syphacia</taxon>
    </lineage>
</organism>
<dbReference type="Proteomes" id="UP000046393">
    <property type="component" value="Unplaced"/>
</dbReference>